<proteinExistence type="predicted"/>
<dbReference type="AlphaFoldDB" id="A0A0B7BQB2"/>
<sequence>RSSDLNGQHTFALCTKCLLATGFAVFDDASLHELHREDVCFATTVAADRT</sequence>
<feature type="non-terminal residue" evidence="1">
    <location>
        <position position="1"/>
    </location>
</feature>
<dbReference type="EMBL" id="HACG01047681">
    <property type="protein sequence ID" value="CEK94546.1"/>
    <property type="molecule type" value="Transcribed_RNA"/>
</dbReference>
<organism evidence="1">
    <name type="scientific">Arion vulgaris</name>
    <dbReference type="NCBI Taxonomy" id="1028688"/>
    <lineage>
        <taxon>Eukaryota</taxon>
        <taxon>Metazoa</taxon>
        <taxon>Spiralia</taxon>
        <taxon>Lophotrochozoa</taxon>
        <taxon>Mollusca</taxon>
        <taxon>Gastropoda</taxon>
        <taxon>Heterobranchia</taxon>
        <taxon>Euthyneura</taxon>
        <taxon>Panpulmonata</taxon>
        <taxon>Eupulmonata</taxon>
        <taxon>Stylommatophora</taxon>
        <taxon>Helicina</taxon>
        <taxon>Arionoidea</taxon>
        <taxon>Arionidae</taxon>
        <taxon>Arion</taxon>
    </lineage>
</organism>
<name>A0A0B7BQB2_9EUPU</name>
<accession>A0A0B7BQB2</accession>
<reference evidence="1" key="1">
    <citation type="submission" date="2014-12" db="EMBL/GenBank/DDBJ databases">
        <title>Insight into the proteome of Arion vulgaris.</title>
        <authorList>
            <person name="Aradska J."/>
            <person name="Bulat T."/>
            <person name="Smidak R."/>
            <person name="Sarate P."/>
            <person name="Gangsoo J."/>
            <person name="Sialana F."/>
            <person name="Bilban M."/>
            <person name="Lubec G."/>
        </authorList>
    </citation>
    <scope>NUCLEOTIDE SEQUENCE</scope>
    <source>
        <tissue evidence="1">Skin</tissue>
    </source>
</reference>
<protein>
    <submittedName>
        <fullName evidence="1">Uncharacterized protein</fullName>
    </submittedName>
</protein>
<gene>
    <name evidence="1" type="primary">ORF201410</name>
</gene>
<evidence type="ECO:0000313" key="1">
    <source>
        <dbReference type="EMBL" id="CEK94546.1"/>
    </source>
</evidence>